<dbReference type="RefSeq" id="WP_269783559.1">
    <property type="nucleotide sequence ID" value="NZ_BSPD01000114.1"/>
</dbReference>
<comment type="caution">
    <text evidence="1">The sequence shown here is derived from an EMBL/GenBank/DDBJ whole genome shotgun (WGS) entry which is preliminary data.</text>
</comment>
<name>A0AA37T6N2_9GAMM</name>
<evidence type="ECO:0000313" key="1">
    <source>
        <dbReference type="EMBL" id="GLS28283.1"/>
    </source>
</evidence>
<sequence>MTLTIDKSWHTVVITALLCFTITQITPEQGVALAMMLGLKT</sequence>
<dbReference type="AlphaFoldDB" id="A0AA37T6N2"/>
<dbReference type="EMBL" id="BSPD01000114">
    <property type="protein sequence ID" value="GLS28283.1"/>
    <property type="molecule type" value="Genomic_DNA"/>
</dbReference>
<gene>
    <name evidence="1" type="ORF">GCM10007877_40020</name>
</gene>
<accession>A0AA37T6N2</accession>
<evidence type="ECO:0000313" key="2">
    <source>
        <dbReference type="Proteomes" id="UP001156870"/>
    </source>
</evidence>
<protein>
    <submittedName>
        <fullName evidence="1">Uncharacterized protein</fullName>
    </submittedName>
</protein>
<dbReference type="Proteomes" id="UP001156870">
    <property type="component" value="Unassembled WGS sequence"/>
</dbReference>
<reference evidence="1 2" key="1">
    <citation type="journal article" date="2014" name="Int. J. Syst. Evol. Microbiol.">
        <title>Complete genome sequence of Corynebacterium casei LMG S-19264T (=DSM 44701T), isolated from a smear-ripened cheese.</title>
        <authorList>
            <consortium name="US DOE Joint Genome Institute (JGI-PGF)"/>
            <person name="Walter F."/>
            <person name="Albersmeier A."/>
            <person name="Kalinowski J."/>
            <person name="Ruckert C."/>
        </authorList>
    </citation>
    <scope>NUCLEOTIDE SEQUENCE [LARGE SCALE GENOMIC DNA]</scope>
    <source>
        <strain evidence="1 2">NBRC 110095</strain>
    </source>
</reference>
<organism evidence="1 2">
    <name type="scientific">Marinibactrum halimedae</name>
    <dbReference type="NCBI Taxonomy" id="1444977"/>
    <lineage>
        <taxon>Bacteria</taxon>
        <taxon>Pseudomonadati</taxon>
        <taxon>Pseudomonadota</taxon>
        <taxon>Gammaproteobacteria</taxon>
        <taxon>Cellvibrionales</taxon>
        <taxon>Cellvibrionaceae</taxon>
        <taxon>Marinibactrum</taxon>
    </lineage>
</organism>
<keyword evidence="2" id="KW-1185">Reference proteome</keyword>
<proteinExistence type="predicted"/>